<proteinExistence type="inferred from homology"/>
<dbReference type="GO" id="GO:0051018">
    <property type="term" value="F:protein kinase A binding"/>
    <property type="evidence" value="ECO:0007669"/>
    <property type="project" value="TreeGrafter"/>
</dbReference>
<feature type="domain" description="GSKIP" evidence="3">
    <location>
        <begin position="14"/>
        <end position="111"/>
    </location>
</feature>
<evidence type="ECO:0000313" key="6">
    <source>
        <dbReference type="Proteomes" id="UP000663828"/>
    </source>
</evidence>
<comment type="caution">
    <text evidence="5">The sequence shown here is derived from an EMBL/GenBank/DDBJ whole genome shotgun (WGS) entry which is preliminary data.</text>
</comment>
<evidence type="ECO:0000259" key="3">
    <source>
        <dbReference type="Pfam" id="PF05303"/>
    </source>
</evidence>
<dbReference type="PANTHER" id="PTHR12490">
    <property type="entry name" value="GSK3B-INTERACTING PROTEIN"/>
    <property type="match status" value="1"/>
</dbReference>
<dbReference type="PANTHER" id="PTHR12490:SF4">
    <property type="entry name" value="GSK3B-INTERACTING PROTEIN"/>
    <property type="match status" value="1"/>
</dbReference>
<dbReference type="EMBL" id="CAJNOR010002233">
    <property type="protein sequence ID" value="CAF1266005.1"/>
    <property type="molecule type" value="Genomic_DNA"/>
</dbReference>
<feature type="region of interest" description="Disordered" evidence="2">
    <location>
        <begin position="111"/>
        <end position="136"/>
    </location>
</feature>
<keyword evidence="6" id="KW-1185">Reference proteome</keyword>
<organism evidence="5 6">
    <name type="scientific">Adineta ricciae</name>
    <name type="common">Rotifer</name>
    <dbReference type="NCBI Taxonomy" id="249248"/>
    <lineage>
        <taxon>Eukaryota</taxon>
        <taxon>Metazoa</taxon>
        <taxon>Spiralia</taxon>
        <taxon>Gnathifera</taxon>
        <taxon>Rotifera</taxon>
        <taxon>Eurotatoria</taxon>
        <taxon>Bdelloidea</taxon>
        <taxon>Adinetida</taxon>
        <taxon>Adinetidae</taxon>
        <taxon>Adineta</taxon>
    </lineage>
</organism>
<dbReference type="InterPro" id="IPR023231">
    <property type="entry name" value="GSKIP_dom_sf"/>
</dbReference>
<evidence type="ECO:0000256" key="2">
    <source>
        <dbReference type="SAM" id="MobiDB-lite"/>
    </source>
</evidence>
<dbReference type="Proteomes" id="UP000663828">
    <property type="component" value="Unassembled WGS sequence"/>
</dbReference>
<dbReference type="InterPro" id="IPR007967">
    <property type="entry name" value="GSKIP_dom"/>
</dbReference>
<feature type="compositionally biased region" description="Acidic residues" evidence="2">
    <location>
        <begin position="120"/>
        <end position="130"/>
    </location>
</feature>
<evidence type="ECO:0000313" key="4">
    <source>
        <dbReference type="EMBL" id="CAF1219590.1"/>
    </source>
</evidence>
<dbReference type="AlphaFoldDB" id="A0A815B439"/>
<dbReference type="InterPro" id="IPR037395">
    <property type="entry name" value="GSKIP"/>
</dbReference>
<dbReference type="OrthoDB" id="5804279at2759"/>
<dbReference type="Pfam" id="PF05303">
    <property type="entry name" value="GSKIP_dom"/>
    <property type="match status" value="1"/>
</dbReference>
<sequence length="136" mass="15048">MSQKPSGEQGDFIAEAQLAIDDVGAGIVAIKELSKRLNDPSDITTAYINIKSNKNKEFCIELSPKGYRIVGNQFDDKSQPSEVYYESLQALLTNESKSYVDSFAESLQQKLFAAQQQKSDDDDDNDDDGESANVKQ</sequence>
<comment type="similarity">
    <text evidence="1">Belongs to the GSKIP family.</text>
</comment>
<protein>
    <recommendedName>
        <fullName evidence="3">GSKIP domain-containing protein</fullName>
    </recommendedName>
</protein>
<dbReference type="SUPFAM" id="SSF103107">
    <property type="entry name" value="Hypothetical protein c14orf129, hspc210"/>
    <property type="match status" value="1"/>
</dbReference>
<dbReference type="GO" id="GO:0060828">
    <property type="term" value="P:regulation of canonical Wnt signaling pathway"/>
    <property type="evidence" value="ECO:0007669"/>
    <property type="project" value="InterPro"/>
</dbReference>
<gene>
    <name evidence="4" type="ORF">EDS130_LOCUS26341</name>
    <name evidence="5" type="ORF">XAT740_LOCUS27034</name>
</gene>
<evidence type="ECO:0000313" key="5">
    <source>
        <dbReference type="EMBL" id="CAF1266005.1"/>
    </source>
</evidence>
<dbReference type="Proteomes" id="UP000663852">
    <property type="component" value="Unassembled WGS sequence"/>
</dbReference>
<evidence type="ECO:0000256" key="1">
    <source>
        <dbReference type="ARBA" id="ARBA00009571"/>
    </source>
</evidence>
<dbReference type="EMBL" id="CAJNOJ010000159">
    <property type="protein sequence ID" value="CAF1219590.1"/>
    <property type="molecule type" value="Genomic_DNA"/>
</dbReference>
<dbReference type="GO" id="GO:0019207">
    <property type="term" value="F:kinase regulator activity"/>
    <property type="evidence" value="ECO:0007669"/>
    <property type="project" value="TreeGrafter"/>
</dbReference>
<dbReference type="Gene3D" id="3.30.2280.10">
    <property type="entry name" value="Hypothetical protein (hspc210)"/>
    <property type="match status" value="1"/>
</dbReference>
<dbReference type="GO" id="GO:0005737">
    <property type="term" value="C:cytoplasm"/>
    <property type="evidence" value="ECO:0007669"/>
    <property type="project" value="TreeGrafter"/>
</dbReference>
<reference evidence="5" key="1">
    <citation type="submission" date="2021-02" db="EMBL/GenBank/DDBJ databases">
        <authorList>
            <person name="Nowell W R."/>
        </authorList>
    </citation>
    <scope>NUCLEOTIDE SEQUENCE</scope>
</reference>
<name>A0A815B439_ADIRI</name>
<accession>A0A815B439</accession>